<dbReference type="InterPro" id="IPR008753">
    <property type="entry name" value="Peptidase_M13_N"/>
</dbReference>
<dbReference type="Proteomes" id="UP000095300">
    <property type="component" value="Unassembled WGS sequence"/>
</dbReference>
<keyword evidence="6" id="KW-0378">Hydrolase</keyword>
<keyword evidence="9" id="KW-0472">Membrane</keyword>
<dbReference type="Pfam" id="PF05649">
    <property type="entry name" value="Peptidase_M13_N"/>
    <property type="match status" value="1"/>
</dbReference>
<proteinExistence type="inferred from homology"/>
<keyword evidence="9" id="KW-0812">Transmembrane</keyword>
<evidence type="ECO:0000256" key="2">
    <source>
        <dbReference type="ARBA" id="ARBA00004401"/>
    </source>
</evidence>
<keyword evidence="7" id="KW-0862">Zinc</keyword>
<dbReference type="GO" id="GO:0004222">
    <property type="term" value="F:metalloendopeptidase activity"/>
    <property type="evidence" value="ECO:0007669"/>
    <property type="project" value="InterPro"/>
</dbReference>
<keyword evidence="5" id="KW-0479">Metal-binding</keyword>
<dbReference type="GO" id="GO:0005886">
    <property type="term" value="C:plasma membrane"/>
    <property type="evidence" value="ECO:0007669"/>
    <property type="project" value="UniProtKB-SubCell"/>
</dbReference>
<dbReference type="EnsemblMetazoa" id="SCAU013068-RA">
    <property type="protein sequence ID" value="SCAU013068-PA"/>
    <property type="gene ID" value="SCAU013068"/>
</dbReference>
<dbReference type="InterPro" id="IPR018497">
    <property type="entry name" value="Peptidase_M13_C"/>
</dbReference>
<dbReference type="Pfam" id="PF01431">
    <property type="entry name" value="Peptidase_M13"/>
    <property type="match status" value="1"/>
</dbReference>
<evidence type="ECO:0000256" key="7">
    <source>
        <dbReference type="ARBA" id="ARBA00022833"/>
    </source>
</evidence>
<dbReference type="PANTHER" id="PTHR11733">
    <property type="entry name" value="ZINC METALLOPROTEASE FAMILY M13 NEPRILYSIN-RELATED"/>
    <property type="match status" value="1"/>
</dbReference>
<comment type="similarity">
    <text evidence="3">Belongs to the peptidase M13 family.</text>
</comment>
<evidence type="ECO:0000256" key="9">
    <source>
        <dbReference type="SAM" id="Phobius"/>
    </source>
</evidence>
<comment type="cofactor">
    <cofactor evidence="1">
        <name>Zn(2+)</name>
        <dbReference type="ChEBI" id="CHEBI:29105"/>
    </cofactor>
</comment>
<accession>A0A1I8Q1Q7</accession>
<evidence type="ECO:0000256" key="6">
    <source>
        <dbReference type="ARBA" id="ARBA00022801"/>
    </source>
</evidence>
<feature type="domain" description="Peptidase M13 N-terminal" evidence="11">
    <location>
        <begin position="89"/>
        <end position="437"/>
    </location>
</feature>
<organism evidence="12 13">
    <name type="scientific">Stomoxys calcitrans</name>
    <name type="common">Stable fly</name>
    <name type="synonym">Conops calcitrans</name>
    <dbReference type="NCBI Taxonomy" id="35570"/>
    <lineage>
        <taxon>Eukaryota</taxon>
        <taxon>Metazoa</taxon>
        <taxon>Ecdysozoa</taxon>
        <taxon>Arthropoda</taxon>
        <taxon>Hexapoda</taxon>
        <taxon>Insecta</taxon>
        <taxon>Pterygota</taxon>
        <taxon>Neoptera</taxon>
        <taxon>Endopterygota</taxon>
        <taxon>Diptera</taxon>
        <taxon>Brachycera</taxon>
        <taxon>Muscomorpha</taxon>
        <taxon>Muscoidea</taxon>
        <taxon>Muscidae</taxon>
        <taxon>Stomoxys</taxon>
    </lineage>
</organism>
<protein>
    <recommendedName>
        <fullName evidence="14">Peptidase M13 N-terminal domain-containing protein</fullName>
    </recommendedName>
</protein>
<keyword evidence="8" id="KW-0482">Metalloprotease</keyword>
<evidence type="ECO:0000259" key="11">
    <source>
        <dbReference type="Pfam" id="PF05649"/>
    </source>
</evidence>
<evidence type="ECO:0008006" key="14">
    <source>
        <dbReference type="Google" id="ProtNLM"/>
    </source>
</evidence>
<keyword evidence="4" id="KW-0645">Protease</keyword>
<dbReference type="InterPro" id="IPR000718">
    <property type="entry name" value="Peptidase_M13"/>
</dbReference>
<dbReference type="VEuPathDB" id="VectorBase:SCAU013068"/>
<dbReference type="GO" id="GO:0016485">
    <property type="term" value="P:protein processing"/>
    <property type="evidence" value="ECO:0007669"/>
    <property type="project" value="TreeGrafter"/>
</dbReference>
<comment type="subcellular location">
    <subcellularLocation>
        <location evidence="2">Cell membrane</location>
        <topology evidence="2">Single-pass type II membrane protein</topology>
    </subcellularLocation>
</comment>
<feature type="domain" description="Peptidase M13 C-terminal" evidence="10">
    <location>
        <begin position="507"/>
        <end position="691"/>
    </location>
</feature>
<dbReference type="PANTHER" id="PTHR11733:SF167">
    <property type="entry name" value="FI17812P1-RELATED"/>
    <property type="match status" value="1"/>
</dbReference>
<dbReference type="InterPro" id="IPR042089">
    <property type="entry name" value="Peptidase_M13_dom_2"/>
</dbReference>
<dbReference type="Gene3D" id="1.10.1380.10">
    <property type="entry name" value="Neutral endopeptidase , domain2"/>
    <property type="match status" value="1"/>
</dbReference>
<evidence type="ECO:0000256" key="1">
    <source>
        <dbReference type="ARBA" id="ARBA00001947"/>
    </source>
</evidence>
<evidence type="ECO:0000256" key="4">
    <source>
        <dbReference type="ARBA" id="ARBA00022670"/>
    </source>
</evidence>
<dbReference type="SUPFAM" id="SSF55486">
    <property type="entry name" value="Metalloproteases ('zincins'), catalytic domain"/>
    <property type="match status" value="1"/>
</dbReference>
<dbReference type="AlphaFoldDB" id="A0A1I8Q1Q7"/>
<feature type="transmembrane region" description="Helical" evidence="9">
    <location>
        <begin position="42"/>
        <end position="60"/>
    </location>
</feature>
<evidence type="ECO:0000256" key="3">
    <source>
        <dbReference type="ARBA" id="ARBA00007357"/>
    </source>
</evidence>
<evidence type="ECO:0000256" key="8">
    <source>
        <dbReference type="ARBA" id="ARBA00023049"/>
    </source>
</evidence>
<sequence length="693" mass="81878">MVSISLCHRRTTKQSLFSIEISTTFASSTNKMRRGKNKRSNIRLWHVAITLVGVFTAKVIEAAPFYQRFLMNHRYKHMIEGSMDTQADPCDDFYQFACGKWEEYHKEARYGRNDMLSMTDYEVNRELAKYMDSIKLRGKPKFVQLAHQFYKSCTNVRLFDHFGYLDYMKLHENLRLPKLWTGHSSRPHFDWVHSLAVMRRYGLNGIFIEEIMIHRRDDSSKTIIDLDKPVEGGGFQSMSYENLQDLIKYLDLPGNEQSFDKLWEAIREFETRLEELQEIEDDEGTRLITVKDLPLPWLSRYLATVLDYTTLDPDREVYIQNVEYMRELYELLKKYDNHFISRYLEVRFLWHLQQHGPRKFDSIECVHSTRTLLPLAMHWIYKHQHSEIDEYSLEIQQMFDNIVGYFNRTLRANNMHFNDTVLDYLCGKLSNLRLKVGNLPNENTEDVLEAFYENLSLNQTDYYGNHLKILEFSFKSAHSSHPYTLTKDVSKFFNLEIYGEGSSCSPYYLTRPNIVIVPFTSLRVPLFHPAYDEIYKYSSFGNTLAHEIFHGFDRMGLQVDYRGKMNAWQYNTVLSNPDFDANFNCLQELHPDVVDEKIADISGLYYAYGTFFNRYPNALTDTRRLNGIDMSAKKVFFLNFAQLFCDPNISDLEHGEVSDRINDALSHFSEFSRAYRCSRQSRMLPEESCQVWR</sequence>
<dbReference type="Gene3D" id="3.40.390.10">
    <property type="entry name" value="Collagenase (Catalytic Domain)"/>
    <property type="match status" value="1"/>
</dbReference>
<dbReference type="KEGG" id="scac:106093070"/>
<dbReference type="PROSITE" id="PS51885">
    <property type="entry name" value="NEPRILYSIN"/>
    <property type="match status" value="1"/>
</dbReference>
<keyword evidence="9" id="KW-1133">Transmembrane helix</keyword>
<evidence type="ECO:0000259" key="10">
    <source>
        <dbReference type="Pfam" id="PF01431"/>
    </source>
</evidence>
<evidence type="ECO:0000313" key="12">
    <source>
        <dbReference type="EnsemblMetazoa" id="SCAU013068-PA"/>
    </source>
</evidence>
<dbReference type="OrthoDB" id="7842934at2759"/>
<reference evidence="12" key="1">
    <citation type="submission" date="2020-05" db="UniProtKB">
        <authorList>
            <consortium name="EnsemblMetazoa"/>
        </authorList>
    </citation>
    <scope>IDENTIFICATION</scope>
    <source>
        <strain evidence="12">USDA</strain>
    </source>
</reference>
<dbReference type="InterPro" id="IPR024079">
    <property type="entry name" value="MetalloPept_cat_dom_sf"/>
</dbReference>
<name>A0A1I8Q1Q7_STOCA</name>
<gene>
    <name evidence="12" type="primary">106093070</name>
</gene>
<keyword evidence="13" id="KW-1185">Reference proteome</keyword>
<evidence type="ECO:0000256" key="5">
    <source>
        <dbReference type="ARBA" id="ARBA00022723"/>
    </source>
</evidence>
<evidence type="ECO:0000313" key="13">
    <source>
        <dbReference type="Proteomes" id="UP000095300"/>
    </source>
</evidence>
<dbReference type="GO" id="GO:0046872">
    <property type="term" value="F:metal ion binding"/>
    <property type="evidence" value="ECO:0007669"/>
    <property type="project" value="UniProtKB-KW"/>
</dbReference>